<dbReference type="OrthoDB" id="7862028at2"/>
<keyword evidence="3" id="KW-1185">Reference proteome</keyword>
<evidence type="ECO:0000313" key="3">
    <source>
        <dbReference type="Proteomes" id="UP000051681"/>
    </source>
</evidence>
<dbReference type="RefSeq" id="WP_058319926.1">
    <property type="nucleotide sequence ID" value="NZ_CYSF01000018.1"/>
</dbReference>
<evidence type="ECO:0000256" key="1">
    <source>
        <dbReference type="SAM" id="SignalP"/>
    </source>
</evidence>
<protein>
    <recommendedName>
        <fullName evidence="4">Acetolactate synthase</fullName>
    </recommendedName>
</protein>
<name>A0A0P1GT68_9RHOB</name>
<proteinExistence type="predicted"/>
<gene>
    <name evidence="2" type="ORF">TM5383_03113</name>
</gene>
<dbReference type="Pfam" id="PF20107">
    <property type="entry name" value="DUF6497"/>
    <property type="match status" value="1"/>
</dbReference>
<reference evidence="2 3" key="1">
    <citation type="submission" date="2015-09" db="EMBL/GenBank/DDBJ databases">
        <authorList>
            <consortium name="Swine Surveillance"/>
        </authorList>
    </citation>
    <scope>NUCLEOTIDE SEQUENCE [LARGE SCALE GENOMIC DNA]</scope>
    <source>
        <strain evidence="2 3">CECT 8383</strain>
    </source>
</reference>
<evidence type="ECO:0008006" key="4">
    <source>
        <dbReference type="Google" id="ProtNLM"/>
    </source>
</evidence>
<dbReference type="Proteomes" id="UP000051681">
    <property type="component" value="Unassembled WGS sequence"/>
</dbReference>
<accession>A0A0P1GT68</accession>
<organism evidence="2 3">
    <name type="scientific">Thalassovita mediterranea</name>
    <dbReference type="NCBI Taxonomy" id="340021"/>
    <lineage>
        <taxon>Bacteria</taxon>
        <taxon>Pseudomonadati</taxon>
        <taxon>Pseudomonadota</taxon>
        <taxon>Alphaproteobacteria</taxon>
        <taxon>Rhodobacterales</taxon>
        <taxon>Roseobacteraceae</taxon>
        <taxon>Thalassovita</taxon>
    </lineage>
</organism>
<dbReference type="InterPro" id="IPR045467">
    <property type="entry name" value="DUF6497"/>
</dbReference>
<evidence type="ECO:0000313" key="2">
    <source>
        <dbReference type="EMBL" id="CUH85870.1"/>
    </source>
</evidence>
<feature type="chain" id="PRO_5006063746" description="Acetolactate synthase" evidence="1">
    <location>
        <begin position="28"/>
        <end position="142"/>
    </location>
</feature>
<dbReference type="STRING" id="340021.TM5383_03113"/>
<sequence length="142" mass="15505">MFDRSLTTVATLCTLCAASVTASAAMAQPVEAAAPSGLALRLLDQRIEAHYDGSTLARYRFVAPALAEGVQYDSVADDFAYLCESYALPDLAMSQNDSSRDVAQIIISFSSKELEFGATAPEIVQFFEVFRVENDRCIWEAF</sequence>
<keyword evidence="1" id="KW-0732">Signal</keyword>
<feature type="signal peptide" evidence="1">
    <location>
        <begin position="1"/>
        <end position="27"/>
    </location>
</feature>
<dbReference type="EMBL" id="CYSF01000018">
    <property type="protein sequence ID" value="CUH85870.1"/>
    <property type="molecule type" value="Genomic_DNA"/>
</dbReference>
<dbReference type="AlphaFoldDB" id="A0A0P1GT68"/>